<feature type="chain" id="PRO_5028040614" description="Kazal-like domain-containing protein" evidence="1">
    <location>
        <begin position="19"/>
        <end position="105"/>
    </location>
</feature>
<dbReference type="InterPro" id="IPR036058">
    <property type="entry name" value="Kazal_dom_sf"/>
</dbReference>
<reference evidence="2" key="1">
    <citation type="submission" date="2025-05" db="UniProtKB">
        <authorList>
            <consortium name="RefSeq"/>
        </authorList>
    </citation>
    <scope>NUCLEOTIDE SEQUENCE [LARGE SCALE GENOMIC DNA]</scope>
    <source>
        <strain evidence="2">14028-0561.14</strain>
    </source>
</reference>
<sequence>MKILAFLLLSLYIFGVSTEEKKSTTMKTTTRDPMFTLLETCYRFCSIYLTPVCANNGICTYEFHNMCRMRNKNCYFSRRNRPEFQLINKGQCWDKINRCTDDQLK</sequence>
<accession>A0A6P4HZ24</accession>
<keyword evidence="2" id="KW-1185">Reference proteome</keyword>
<organism evidence="2 3">
    <name type="scientific">Drosophila kikkawai</name>
    <name type="common">Fruit fly</name>
    <dbReference type="NCBI Taxonomy" id="30033"/>
    <lineage>
        <taxon>Eukaryota</taxon>
        <taxon>Metazoa</taxon>
        <taxon>Ecdysozoa</taxon>
        <taxon>Arthropoda</taxon>
        <taxon>Hexapoda</taxon>
        <taxon>Insecta</taxon>
        <taxon>Pterygota</taxon>
        <taxon>Neoptera</taxon>
        <taxon>Endopterygota</taxon>
        <taxon>Diptera</taxon>
        <taxon>Brachycera</taxon>
        <taxon>Muscomorpha</taxon>
        <taxon>Ephydroidea</taxon>
        <taxon>Drosophilidae</taxon>
        <taxon>Drosophila</taxon>
        <taxon>Sophophora</taxon>
    </lineage>
</organism>
<reference evidence="3" key="2">
    <citation type="submission" date="2025-08" db="UniProtKB">
        <authorList>
            <consortium name="RefSeq"/>
        </authorList>
    </citation>
    <scope>IDENTIFICATION</scope>
    <source>
        <strain evidence="3">14028-0561.14</strain>
        <tissue evidence="3">Whole fly</tissue>
    </source>
</reference>
<evidence type="ECO:0000313" key="2">
    <source>
        <dbReference type="Proteomes" id="UP001652661"/>
    </source>
</evidence>
<evidence type="ECO:0000313" key="3">
    <source>
        <dbReference type="RefSeq" id="XP_017021682.1"/>
    </source>
</evidence>
<gene>
    <name evidence="3" type="primary">LOC108074244</name>
</gene>
<dbReference type="AlphaFoldDB" id="A0A6P4HZ24"/>
<protein>
    <recommendedName>
        <fullName evidence="4">Kazal-like domain-containing protein</fullName>
    </recommendedName>
</protein>
<dbReference type="SUPFAM" id="SSF100895">
    <property type="entry name" value="Kazal-type serine protease inhibitors"/>
    <property type="match status" value="1"/>
</dbReference>
<feature type="signal peptide" evidence="1">
    <location>
        <begin position="1"/>
        <end position="18"/>
    </location>
</feature>
<keyword evidence="1" id="KW-0732">Signal</keyword>
<evidence type="ECO:0000256" key="1">
    <source>
        <dbReference type="SAM" id="SignalP"/>
    </source>
</evidence>
<name>A0A6P4HZ24_DROKI</name>
<evidence type="ECO:0008006" key="4">
    <source>
        <dbReference type="Google" id="ProtNLM"/>
    </source>
</evidence>
<dbReference type="RefSeq" id="XP_017021682.1">
    <property type="nucleotide sequence ID" value="XM_017166193.2"/>
</dbReference>
<proteinExistence type="predicted"/>
<dbReference type="OrthoDB" id="8028076at2759"/>
<dbReference type="GeneID" id="108074244"/>
<dbReference type="Gene3D" id="3.30.60.30">
    <property type="match status" value="1"/>
</dbReference>
<dbReference type="Proteomes" id="UP001652661">
    <property type="component" value="Chromosome 2L"/>
</dbReference>